<dbReference type="PATRIC" id="fig|1035195.3.peg.920"/>
<dbReference type="Proteomes" id="UP000010445">
    <property type="component" value="Unassembled WGS sequence"/>
</dbReference>
<keyword evidence="2" id="KW-1185">Reference proteome</keyword>
<dbReference type="AlphaFoldDB" id="L1MI72"/>
<evidence type="ECO:0000313" key="2">
    <source>
        <dbReference type="Proteomes" id="UP000010445"/>
    </source>
</evidence>
<accession>L1MI72</accession>
<dbReference type="HOGENOM" id="CLU_1737452_0_0_11"/>
<dbReference type="EMBL" id="AMEM01000016">
    <property type="protein sequence ID" value="EKX90968.1"/>
    <property type="molecule type" value="Genomic_DNA"/>
</dbReference>
<organism evidence="1 2">
    <name type="scientific">Corynebacterium durum F0235</name>
    <dbReference type="NCBI Taxonomy" id="1035195"/>
    <lineage>
        <taxon>Bacteria</taxon>
        <taxon>Bacillati</taxon>
        <taxon>Actinomycetota</taxon>
        <taxon>Actinomycetes</taxon>
        <taxon>Mycobacteriales</taxon>
        <taxon>Corynebacteriaceae</taxon>
        <taxon>Corynebacterium</taxon>
    </lineage>
</organism>
<protein>
    <submittedName>
        <fullName evidence="1">Uncharacterized protein</fullName>
    </submittedName>
</protein>
<comment type="caution">
    <text evidence="1">The sequence shown here is derived from an EMBL/GenBank/DDBJ whole genome shotgun (WGS) entry which is preliminary data.</text>
</comment>
<evidence type="ECO:0000313" key="1">
    <source>
        <dbReference type="EMBL" id="EKX90968.1"/>
    </source>
</evidence>
<reference evidence="1 2" key="1">
    <citation type="submission" date="2012-05" db="EMBL/GenBank/DDBJ databases">
        <authorList>
            <person name="Weinstock G."/>
            <person name="Sodergren E."/>
            <person name="Lobos E.A."/>
            <person name="Fulton L."/>
            <person name="Fulton R."/>
            <person name="Courtney L."/>
            <person name="Fronick C."/>
            <person name="O'Laughlin M."/>
            <person name="Godfrey J."/>
            <person name="Wilson R.M."/>
            <person name="Miner T."/>
            <person name="Farmer C."/>
            <person name="Delehaunty K."/>
            <person name="Cordes M."/>
            <person name="Minx P."/>
            <person name="Tomlinson C."/>
            <person name="Chen J."/>
            <person name="Wollam A."/>
            <person name="Pepin K.H."/>
            <person name="Bhonagiri V."/>
            <person name="Zhang X."/>
            <person name="Suruliraj S."/>
            <person name="Warren W."/>
            <person name="Mitreva M."/>
            <person name="Mardis E.R."/>
            <person name="Wilson R.K."/>
        </authorList>
    </citation>
    <scope>NUCLEOTIDE SEQUENCE [LARGE SCALE GENOMIC DNA]</scope>
    <source>
        <strain evidence="1 2">F0235</strain>
    </source>
</reference>
<dbReference type="RefSeq" id="WP_006063273.1">
    <property type="nucleotide sequence ID" value="NZ_KB290830.1"/>
</dbReference>
<name>L1MI72_9CORY</name>
<gene>
    <name evidence="1" type="ORF">HMPREF9997_01034</name>
</gene>
<dbReference type="OrthoDB" id="3468002at2"/>
<proteinExistence type="predicted"/>
<sequence length="150" mass="16917">MSDSSVIIVDLDVRGEREITRLADALKRWLHQQELTADIDTGRRVFTPNANCSTIAVCPRCSNKVSDWVDIANDTLTAWVEYRGEDGVSCPHCAHTSRVSEWAWRDGEPWALGELAITFHNPEHSITGSFLSRLQKQLDGHELKVIHSHL</sequence>